<accession>A0A5D3AKU3</accession>
<evidence type="ECO:0000256" key="1">
    <source>
        <dbReference type="SAM" id="MobiDB-lite"/>
    </source>
</evidence>
<feature type="compositionally biased region" description="Basic and acidic residues" evidence="1">
    <location>
        <begin position="1"/>
        <end position="10"/>
    </location>
</feature>
<dbReference type="AlphaFoldDB" id="A0A5D3AKU3"/>
<feature type="region of interest" description="Disordered" evidence="1">
    <location>
        <begin position="1"/>
        <end position="31"/>
    </location>
</feature>
<gene>
    <name evidence="2" type="ORF">B9479_007244</name>
</gene>
<evidence type="ECO:0000313" key="3">
    <source>
        <dbReference type="Proteomes" id="UP000322245"/>
    </source>
</evidence>
<comment type="caution">
    <text evidence="2">The sequence shown here is derived from an EMBL/GenBank/DDBJ whole genome shotgun (WGS) entry which is preliminary data.</text>
</comment>
<organism evidence="2 3">
    <name type="scientific">Cryptococcus floricola</name>
    <dbReference type="NCBI Taxonomy" id="2591691"/>
    <lineage>
        <taxon>Eukaryota</taxon>
        <taxon>Fungi</taxon>
        <taxon>Dikarya</taxon>
        <taxon>Basidiomycota</taxon>
        <taxon>Agaricomycotina</taxon>
        <taxon>Tremellomycetes</taxon>
        <taxon>Tremellales</taxon>
        <taxon>Cryptococcaceae</taxon>
        <taxon>Cryptococcus</taxon>
    </lineage>
</organism>
<feature type="region of interest" description="Disordered" evidence="1">
    <location>
        <begin position="115"/>
        <end position="139"/>
    </location>
</feature>
<dbReference type="EMBL" id="NIDF01000153">
    <property type="protein sequence ID" value="TYJ52147.1"/>
    <property type="molecule type" value="Genomic_DNA"/>
</dbReference>
<dbReference type="Proteomes" id="UP000322245">
    <property type="component" value="Unassembled WGS sequence"/>
</dbReference>
<feature type="compositionally biased region" description="Acidic residues" evidence="1">
    <location>
        <begin position="126"/>
        <end position="136"/>
    </location>
</feature>
<name>A0A5D3AKU3_9TREE</name>
<protein>
    <submittedName>
        <fullName evidence="2">Uncharacterized protein</fullName>
    </submittedName>
</protein>
<reference evidence="2 3" key="1">
    <citation type="submission" date="2017-05" db="EMBL/GenBank/DDBJ databases">
        <title>The Genome Sequence of Tsuchiyaea wingfieldii DSM 27421.</title>
        <authorList>
            <person name="Cuomo C."/>
            <person name="Passer A."/>
            <person name="Billmyre B."/>
            <person name="Heitman J."/>
        </authorList>
    </citation>
    <scope>NUCLEOTIDE SEQUENCE [LARGE SCALE GENOMIC DNA]</scope>
    <source>
        <strain evidence="2 3">DSM 27421</strain>
    </source>
</reference>
<proteinExistence type="predicted"/>
<evidence type="ECO:0000313" key="2">
    <source>
        <dbReference type="EMBL" id="TYJ52147.1"/>
    </source>
</evidence>
<feature type="compositionally biased region" description="Low complexity" evidence="1">
    <location>
        <begin position="11"/>
        <end position="25"/>
    </location>
</feature>
<keyword evidence="3" id="KW-1185">Reference proteome</keyword>
<sequence>MPPRKSKDTSSSDSVSSKEPSQPSKTKGLGHWSNTYEVADGSTPLFHLVAWMTILNKDGSYNYDRFKGKKSNTRNGGKKPVHWVRQCQEYLIGAGVSDQRDIKSISAKKLQTSFGNQSDQFMSQEQDAEPAEDDAPADIPVDGTKRWPSPINPIHLTKKQILCGLCVSRHYKDGSCPFRTYVTGFHRLVGGLLYMQVRPGVFHKVVVEKEEIPEVAWLRYEYRGSGKNEDKNQWFRRPEVHYEWALSVKAWTLHHETKEKRDEMYQFCRMQGFKVITHETEYIIDAASGNLEETKRKRQRY</sequence>